<evidence type="ECO:0000313" key="3">
    <source>
        <dbReference type="Proteomes" id="UP000284476"/>
    </source>
</evidence>
<name>A0A443J7M9_9RHOB</name>
<organism evidence="2 3">
    <name type="scientific">Paenirhodobacter populi</name>
    <dbReference type="NCBI Taxonomy" id="2306993"/>
    <lineage>
        <taxon>Bacteria</taxon>
        <taxon>Pseudomonadati</taxon>
        <taxon>Pseudomonadota</taxon>
        <taxon>Alphaproteobacteria</taxon>
        <taxon>Rhodobacterales</taxon>
        <taxon>Rhodobacter group</taxon>
        <taxon>Paenirhodobacter</taxon>
    </lineage>
</organism>
<proteinExistence type="predicted"/>
<dbReference type="Proteomes" id="UP000284476">
    <property type="component" value="Unassembled WGS sequence"/>
</dbReference>
<feature type="region of interest" description="Disordered" evidence="1">
    <location>
        <begin position="67"/>
        <end position="90"/>
    </location>
</feature>
<sequence>MSFGSWLGDVLCLLRRNFSAWRWRPTQQGAGMRIRFADASAVLCAPSATEIIREGVEAQRFVFLRSLSPEENQTPEASLEMDEPGTPSGP</sequence>
<reference evidence="2 3" key="2">
    <citation type="submission" date="2019-01" db="EMBL/GenBank/DDBJ databases">
        <authorList>
            <person name="Li Y."/>
        </authorList>
    </citation>
    <scope>NUCLEOTIDE SEQUENCE [LARGE SCALE GENOMIC DNA]</scope>
    <source>
        <strain evidence="2 3">SK2B-1</strain>
    </source>
</reference>
<dbReference type="EMBL" id="SAUZ01000042">
    <property type="protein sequence ID" value="RWR16496.1"/>
    <property type="molecule type" value="Genomic_DNA"/>
</dbReference>
<gene>
    <name evidence="2" type="ORF">D2T30_21490</name>
</gene>
<comment type="caution">
    <text evidence="2">The sequence shown here is derived from an EMBL/GenBank/DDBJ whole genome shotgun (WGS) entry which is preliminary data.</text>
</comment>
<evidence type="ECO:0000256" key="1">
    <source>
        <dbReference type="SAM" id="MobiDB-lite"/>
    </source>
</evidence>
<protein>
    <submittedName>
        <fullName evidence="2">Uncharacterized protein</fullName>
    </submittedName>
</protein>
<reference evidence="2 3" key="1">
    <citation type="submission" date="2019-01" db="EMBL/GenBank/DDBJ databases">
        <title>Sinorhodobacter populi sp. nov. isolated from the symptomatic bark tissue of Populus euramericana canker.</title>
        <authorList>
            <person name="Xu G."/>
        </authorList>
    </citation>
    <scope>NUCLEOTIDE SEQUENCE [LARGE SCALE GENOMIC DNA]</scope>
    <source>
        <strain evidence="2 3">SK2B-1</strain>
    </source>
</reference>
<accession>A0A443J7M9</accession>
<evidence type="ECO:0000313" key="2">
    <source>
        <dbReference type="EMBL" id="RWR16496.1"/>
    </source>
</evidence>
<dbReference type="RefSeq" id="WP_128210467.1">
    <property type="nucleotide sequence ID" value="NZ_JBHRSO010000036.1"/>
</dbReference>
<dbReference type="AlphaFoldDB" id="A0A443J7M9"/>